<dbReference type="EMBL" id="MN740505">
    <property type="protein sequence ID" value="QHU30364.1"/>
    <property type="molecule type" value="Genomic_DNA"/>
</dbReference>
<feature type="compositionally biased region" description="Basic and acidic residues" evidence="1">
    <location>
        <begin position="51"/>
        <end position="62"/>
    </location>
</feature>
<sequence length="229" mass="27153">MDFNKSRNTRFNNLVTDDDRKNSFKSSKRPKRNNTPDNHGTGESRGTYLAPDKRGTLNRPREGGMFLSRKKEIKIIVPDTENCELFPSLNENENENGNDNNILQDQKSNLTVSFSNIAAEKESAPIPPKIINDEIKPGWVKLFRGPNGEFMREYGPLVPEPEFFARMREYDQYLAHKNLIETLERNSAYNREMDPYYDYHYPQYEDDYDEEEYEEYEEEEYEEDEYDSY</sequence>
<evidence type="ECO:0000256" key="1">
    <source>
        <dbReference type="SAM" id="MobiDB-lite"/>
    </source>
</evidence>
<reference evidence="2" key="1">
    <citation type="journal article" date="2020" name="Nature">
        <title>Giant virus diversity and host interactions through global metagenomics.</title>
        <authorList>
            <person name="Schulz F."/>
            <person name="Roux S."/>
            <person name="Paez-Espino D."/>
            <person name="Jungbluth S."/>
            <person name="Walsh D.A."/>
            <person name="Denef V.J."/>
            <person name="McMahon K.D."/>
            <person name="Konstantinidis K.T."/>
            <person name="Eloe-Fadrosh E.A."/>
            <person name="Kyrpides N.C."/>
            <person name="Woyke T."/>
        </authorList>
    </citation>
    <scope>NUCLEOTIDE SEQUENCE</scope>
    <source>
        <strain evidence="2">GVMAG-M-3300027833-11</strain>
    </source>
</reference>
<feature type="region of interest" description="Disordered" evidence="1">
    <location>
        <begin position="206"/>
        <end position="229"/>
    </location>
</feature>
<name>A0A6C0LLD5_9ZZZZ</name>
<evidence type="ECO:0000313" key="2">
    <source>
        <dbReference type="EMBL" id="QHU30364.1"/>
    </source>
</evidence>
<protein>
    <submittedName>
        <fullName evidence="2">Uncharacterized protein</fullName>
    </submittedName>
</protein>
<feature type="region of interest" description="Disordered" evidence="1">
    <location>
        <begin position="1"/>
        <end position="62"/>
    </location>
</feature>
<accession>A0A6C0LLD5</accession>
<organism evidence="2">
    <name type="scientific">viral metagenome</name>
    <dbReference type="NCBI Taxonomy" id="1070528"/>
    <lineage>
        <taxon>unclassified sequences</taxon>
        <taxon>metagenomes</taxon>
        <taxon>organismal metagenomes</taxon>
    </lineage>
</organism>
<dbReference type="AlphaFoldDB" id="A0A6C0LLD5"/>
<proteinExistence type="predicted"/>